<sequence>MTDKKFDLSRRKVLGSIGLIGAGSAVAGAGTMAYFSDTEESTGNTVSAGTLDLKVNGNDIQDGASVNIGPLVPGDSESYSLNLGVEGDTGGDLYLKFDSGGALEDDLDLSWDVAGGNSGDVNLENTPTGWISTNRGIDPEDDPVSGTFTATLPESVGNEAQEEEVDIDVAMKIVQYGGSP</sequence>
<name>A0A1S8AYZ8_9EURY</name>
<keyword evidence="3" id="KW-1185">Reference proteome</keyword>
<dbReference type="InterPro" id="IPR023833">
    <property type="entry name" value="Signal_pept_SipW-depend-type"/>
</dbReference>
<reference evidence="3" key="1">
    <citation type="submission" date="2016-04" db="EMBL/GenBank/DDBJ databases">
        <authorList>
            <person name="Chen S.-C."/>
            <person name="Lai M.-C."/>
        </authorList>
    </citation>
    <scope>NUCLEOTIDE SEQUENCE [LARGE SCALE GENOMIC DNA]</scope>
    <source>
        <strain evidence="3">AB14</strain>
    </source>
</reference>
<evidence type="ECO:0000313" key="3">
    <source>
        <dbReference type="Proteomes" id="UP000189370"/>
    </source>
</evidence>
<dbReference type="OrthoDB" id="137379at2157"/>
<evidence type="ECO:0008006" key="4">
    <source>
        <dbReference type="Google" id="ProtNLM"/>
    </source>
</evidence>
<gene>
    <name evidence="2" type="ORF">A6E15_12965</name>
</gene>
<evidence type="ECO:0000313" key="2">
    <source>
        <dbReference type="EMBL" id="OLZ41837.1"/>
    </source>
</evidence>
<keyword evidence="1" id="KW-0472">Membrane</keyword>
<dbReference type="InterPro" id="IPR006311">
    <property type="entry name" value="TAT_signal"/>
</dbReference>
<organism evidence="2 3">
    <name type="scientific">Natrinema saccharevitans</name>
    <dbReference type="NCBI Taxonomy" id="301967"/>
    <lineage>
        <taxon>Archaea</taxon>
        <taxon>Methanobacteriati</taxon>
        <taxon>Methanobacteriota</taxon>
        <taxon>Stenosarchaea group</taxon>
        <taxon>Halobacteria</taxon>
        <taxon>Halobacteriales</taxon>
        <taxon>Natrialbaceae</taxon>
        <taxon>Natrinema</taxon>
    </lineage>
</organism>
<proteinExistence type="predicted"/>
<feature type="transmembrane region" description="Helical" evidence="1">
    <location>
        <begin position="12"/>
        <end position="35"/>
    </location>
</feature>
<protein>
    <recommendedName>
        <fullName evidence="4">SipW-cognate class signal peptide</fullName>
    </recommendedName>
</protein>
<dbReference type="EMBL" id="LWLN01000001">
    <property type="protein sequence ID" value="OLZ41837.1"/>
    <property type="molecule type" value="Genomic_DNA"/>
</dbReference>
<dbReference type="Proteomes" id="UP000189370">
    <property type="component" value="Unassembled WGS sequence"/>
</dbReference>
<comment type="caution">
    <text evidence="2">The sequence shown here is derived from an EMBL/GenBank/DDBJ whole genome shotgun (WGS) entry which is preliminary data.</text>
</comment>
<dbReference type="AlphaFoldDB" id="A0A1S8AYZ8"/>
<evidence type="ECO:0000256" key="1">
    <source>
        <dbReference type="SAM" id="Phobius"/>
    </source>
</evidence>
<dbReference type="Pfam" id="PF12389">
    <property type="entry name" value="Peptidase_M73"/>
    <property type="match status" value="1"/>
</dbReference>
<accession>A0A1S8AYZ8</accession>
<dbReference type="RefSeq" id="WP_076146850.1">
    <property type="nucleotide sequence ID" value="NZ_LWLN01000001.1"/>
</dbReference>
<dbReference type="PROSITE" id="PS51318">
    <property type="entry name" value="TAT"/>
    <property type="match status" value="1"/>
</dbReference>
<dbReference type="InterPro" id="IPR022121">
    <property type="entry name" value="Peptidase_M73_camelysin"/>
</dbReference>
<dbReference type="NCBIfam" id="TIGR04088">
    <property type="entry name" value="cognate_SipW"/>
    <property type="match status" value="1"/>
</dbReference>
<keyword evidence="1" id="KW-1133">Transmembrane helix</keyword>
<keyword evidence="1" id="KW-0812">Transmembrane</keyword>